<dbReference type="CDD" id="cd12108">
    <property type="entry name" value="Hr-like"/>
    <property type="match status" value="1"/>
</dbReference>
<keyword evidence="6" id="KW-1185">Reference proteome</keyword>
<evidence type="ECO:0000259" key="4">
    <source>
        <dbReference type="Pfam" id="PF01814"/>
    </source>
</evidence>
<name>A0A8T6R9H0_9MICO</name>
<dbReference type="InterPro" id="IPR012312">
    <property type="entry name" value="Hemerythrin-like"/>
</dbReference>
<organism evidence="5 6">
    <name type="scientific">Phycicoccus flavus</name>
    <dbReference type="NCBI Taxonomy" id="2502783"/>
    <lineage>
        <taxon>Bacteria</taxon>
        <taxon>Bacillati</taxon>
        <taxon>Actinomycetota</taxon>
        <taxon>Actinomycetes</taxon>
        <taxon>Micrococcales</taxon>
        <taxon>Intrasporangiaceae</taxon>
        <taxon>Phycicoccus</taxon>
    </lineage>
</organism>
<dbReference type="PANTHER" id="PTHR43244">
    <property type="match status" value="1"/>
</dbReference>
<feature type="domain" description="Hemerythrin-like" evidence="4">
    <location>
        <begin position="385"/>
        <end position="528"/>
    </location>
</feature>
<feature type="domain" description="Luciferase-like" evidence="3">
    <location>
        <begin position="8"/>
        <end position="230"/>
    </location>
</feature>
<evidence type="ECO:0000313" key="6">
    <source>
        <dbReference type="Proteomes" id="UP000287866"/>
    </source>
</evidence>
<dbReference type="InterPro" id="IPR050564">
    <property type="entry name" value="F420-G6PD/mer"/>
</dbReference>
<dbReference type="InterPro" id="IPR011251">
    <property type="entry name" value="Luciferase-like_dom"/>
</dbReference>
<dbReference type="InterPro" id="IPR036661">
    <property type="entry name" value="Luciferase-like_sf"/>
</dbReference>
<accession>A0A8T6R9H0</accession>
<dbReference type="Gene3D" id="1.20.120.520">
    <property type="entry name" value="nmb1532 protein domain like"/>
    <property type="match status" value="1"/>
</dbReference>
<proteinExistence type="predicted"/>
<evidence type="ECO:0000256" key="1">
    <source>
        <dbReference type="ARBA" id="ARBA00023002"/>
    </source>
</evidence>
<dbReference type="Pfam" id="PF01814">
    <property type="entry name" value="Hemerythrin"/>
    <property type="match status" value="1"/>
</dbReference>
<dbReference type="Pfam" id="PF00296">
    <property type="entry name" value="Bac_luciferase"/>
    <property type="match status" value="1"/>
</dbReference>
<evidence type="ECO:0000259" key="3">
    <source>
        <dbReference type="Pfam" id="PF00296"/>
    </source>
</evidence>
<dbReference type="CDD" id="cd01097">
    <property type="entry name" value="Tetrahydromethanopterin_reductase"/>
    <property type="match status" value="1"/>
</dbReference>
<keyword evidence="1" id="KW-0560">Oxidoreductase</keyword>
<sequence length="537" mass="56956">MTDYGHALEFGIFPSPDAAAPDRVLELAQLADVLGLDLVTVQDHPYQARHLDAWTLLSVVAARTTAVRVAPNVVNLPLRPPAVLAQAVASLDLLTGGRVELGLGAGAFWDAIVAAGGERLGPGQAVDALVEAIAVLRASWSGEGSVRVEGEHHRVVGLHAGPRPAHPVGIWVGAYGPRMLGVTGRLADGWLPSMGYADPDALGPMNARIDDAAVGAGRASEDVRRLYNVVPAGRSGSGLRGRVTDWPEQLAGLTLEHGMATFVLGTDDPDLVRAWASEVAPATRELVDAERAAAAVEVDGPDAGGTAVGDAPGGPGDAAGRRDEAVTRSAAASTRPPATPAFVPTPDDGTRLTGELPWDEAARPVHPDRSDASGYGDAELAAPRHLVDVHDHLRSELAQVRDVVDQVARGMLSVGAARSAVNAMTMRQNQWTLGAYCEAYCRVVTGHHTLEDQAMFPRLRRRDPDAAPVIARLEEEHEVIHDVLDDVDRALVALVSEEDGALDRLRHVVDLLTDTLLSHLAYEERELMHPLARHGMF</sequence>
<protein>
    <submittedName>
        <fullName evidence="5">LLM class flavin-dependent oxidoreductase</fullName>
    </submittedName>
</protein>
<evidence type="ECO:0000313" key="5">
    <source>
        <dbReference type="EMBL" id="NHA70040.1"/>
    </source>
</evidence>
<comment type="caution">
    <text evidence="5">The sequence shown here is derived from an EMBL/GenBank/DDBJ whole genome shotgun (WGS) entry which is preliminary data.</text>
</comment>
<dbReference type="PANTHER" id="PTHR43244:SF1">
    <property type="entry name" value="5,10-METHYLENETETRAHYDROMETHANOPTERIN REDUCTASE"/>
    <property type="match status" value="1"/>
</dbReference>
<dbReference type="SUPFAM" id="SSF51679">
    <property type="entry name" value="Bacterial luciferase-like"/>
    <property type="match status" value="1"/>
</dbReference>
<feature type="compositionally biased region" description="Low complexity" evidence="2">
    <location>
        <begin position="327"/>
        <end position="336"/>
    </location>
</feature>
<dbReference type="AlphaFoldDB" id="A0A8T6R9H0"/>
<gene>
    <name evidence="5" type="ORF">EPD83_018560</name>
</gene>
<dbReference type="Gene3D" id="3.20.20.30">
    <property type="entry name" value="Luciferase-like domain"/>
    <property type="match status" value="1"/>
</dbReference>
<feature type="region of interest" description="Disordered" evidence="2">
    <location>
        <begin position="300"/>
        <end position="351"/>
    </location>
</feature>
<dbReference type="RefSeq" id="WP_165566986.1">
    <property type="nucleotide sequence ID" value="NZ_SAYU02000092.1"/>
</dbReference>
<evidence type="ECO:0000256" key="2">
    <source>
        <dbReference type="SAM" id="MobiDB-lite"/>
    </source>
</evidence>
<dbReference type="GO" id="GO:0016705">
    <property type="term" value="F:oxidoreductase activity, acting on paired donors, with incorporation or reduction of molecular oxygen"/>
    <property type="evidence" value="ECO:0007669"/>
    <property type="project" value="InterPro"/>
</dbReference>
<feature type="compositionally biased region" description="Gly residues" evidence="2">
    <location>
        <begin position="302"/>
        <end position="317"/>
    </location>
</feature>
<dbReference type="EMBL" id="SAYU02000092">
    <property type="protein sequence ID" value="NHA70040.1"/>
    <property type="molecule type" value="Genomic_DNA"/>
</dbReference>
<dbReference type="Proteomes" id="UP000287866">
    <property type="component" value="Unassembled WGS sequence"/>
</dbReference>
<reference evidence="5" key="1">
    <citation type="submission" date="2020-03" db="EMBL/GenBank/DDBJ databases">
        <title>Phycicoccus flavus sp. nov., a novel endophytic actinobacterium isolated from branch of Kandelia candel.</title>
        <authorList>
            <person name="Tuo L."/>
        </authorList>
    </citation>
    <scope>NUCLEOTIDE SEQUENCE</scope>
    <source>
        <strain evidence="5">CMS6Z-2</strain>
    </source>
</reference>